<evidence type="ECO:0000313" key="13">
    <source>
        <dbReference type="Proteomes" id="UP000796761"/>
    </source>
</evidence>
<sequence length="4335" mass="478446">MMDEEKQTPSPRSEPAQEENSWTACIQPLLYSLDFQDSRYGILFRLQCQQTEIMEKAEKLRPAQSFPSLCHAPRSNPELRTLLLRKAVSVSELVARYQRILNGDKNMTKQEHLKLMEARYPSQNNAIPVGKNRVLPRSHPCDVCSGKPTEAVPIPKIGAPARNFRGLMTSSEIPPHCQNSHCAPLEAPSPKGPLRKREADHSNILTTIQPLNMESKPHRGPAFLSPLQSIQRKAPWSPATTTGKESAAKEGKQSRVISSVPDTADDSATGRSYDQARSFLDLSGNTSHTLQQGRGRSCAPSVKELSARYLSQTAAAAAAPASTVKDNSIHSPHREKKNKMSEAQKSSKVDVKKMEDDLPPPPAVGSVQVVAPGGQDLNALPVPPPKQAFSKFYQQRQVNELKRLYRHMHPELRKNLEEAVTEDLAEMLNTEDPSAQASVNLDKVLPGEVQSMRWIFENWALDSIGDHQATKKLTEEEIIPSGDVKSTSLRFESQSINGYNLSTSAKVSETDLARGDVRTARWLFETQPLDTLNKLYSDETEVQEAVLKDPVQGGDVKGAKQLFEAQSLDAIGRCSSVEEKSILQLKSEIQELKGDVKKTIRLFQTEPLCAIRDKSGTIHEIKSVCREEIQSNAVRTARWLFETQPLDTINKDTSKVQIIRGISLEEIGRPDVSGARWIFETQPLDAIREITVEEQDFKASTDFVTGADVTKQRLLFETQTLDSLKGEASESVVAKEQVVGGDVKSTLWLFETQPMETLKDNFEVGRLKKVELSAEEKGDVKQRKHVFETCPLGSISKAFEEEIPATSMEEVVKGDVKSFKTLFETLPLDSIKQADAEPTTKEEEEKIPAGNVKANQILFETTPLYAIKDSFGNFHEVTSVSREQIISGDVKNYKWMFETRPLDQFDESIKKVDIIRGITKQEVVAGDVRTAKWLFETQPMDVIHLQGTEGEKHPSVKREISQKGDVKTCRWLFETQPMHTLYEKAEKKQEEDGSMPQGDVKSYTWMFETQPLDSLKGQEEQYLQVSKAYSQEELQGVDVKTVRHLFETEPLGSSTVSEGDRKKTMRYSSRVEFKSGEVSRVKEFFEAKPLDTATKPKSQNDAGTIAAGSVHKFTWLFENYPMDTLKDSTEGIQEIPPEKDVKGEDVGGKRFVFETYSLDQIHDKVDETELQKIQKDTMSKANVKSCTMLFESQPLYAIQDKEGGYHEVTSVQKEEIMKGDMKGARWLFETKPLDQIKKEEEVFVIRAVTQEDIKKGDVQTARWRFETEPLDSFSGGKLSVPRTVDDVQKGDVQSNKQLFESQQVGQKKYVRMVSVSDVQRGDVRTSTWLFENHPVDSLYGDAERSSSMSTVQREDSQKGDVKRCTWLFETQPMDTLKDTEVTASAGAQEEIPRADVKSTTWLFESTPLDKFSASEGSIETELKERTMKETLETLCTCQAIQHDGILIEANDMESVKMVKYQLSSPGAPEILKEEIDSTEGIQEIPPEKDVKGEDVGGKRFVFETYSLDQIHDKVDETELQKIQKDTMSKANVKSCTMLFESQPLYAIQDKEGGYHEVTSVQKEEIMKGDMKGARWLFETKPLDQIKKEEEVFVIRAVTQEDIKKGDVQTARWRFETEPLDSFSGGKLSVPRTVDDVQKGDVQSNKQLFESQQVGQKKYVRMVSVSDVQRGDVRTSTWLFENHPVDSLYGDAERSSSMSTVQREDSQKGDVKRCTWLFETQPMDTLKDTEVTASAGAQEEIPRADVKSTTWLFESTPLDKFSASEGSIETELKERTMKETLETLCTCQAIQHDGILIEANDMESVKMVKYQLSSPGAPEILKEEIVGGHLQRIMLQLLHRTNVEAQSMLVEEDREGKIKVSPLQLLDQSEAVKGREDLSGDVAKALQGLLSQDASIKKGMVLQETKSGSLKMTLYSLLFHSVQQKVVKGDVKSTIGNLLASSQEQKAAATIKREDNEKGNVQLFASCIEKGDLSYLKNLQQESEIQSLISSQAEEEGADESSPRVGPGVNVHVLPNKEQIEKVIAGGEPGAVEGTKKGFACESMGREGVLEREAVHAAGGTGTSVQCLGKPLPTVMGKEEVLSGGLKVTTKSIQRVADASKKAEKEEATTTHLKEPKAMVQGPFPIQVTAQRAEVDGKQQSVVPGEASQTQTEEKALGTDLQAAMQSLRLATAEAKNIQHHVQSKFQRNREEVHTACRQQTVSSQGTMTLQSTVHQQDSSSTKQESSSTATRTTTTRAQEASKTHTSMSQKSIASHKKVSASEEVQGGQLLSQEIQVVPSRDFSIKDGLYTATPVKTYINPCVESDYKEQSVQEERDVGVRGDVQTAIRALQSAATEQRLVEKEDVVRGNLKATLQSLEKSNVNVSRGDFKAAMIYRNAGQSYSVCKKKNETQLASNETAVVASGSQADNDFPPPPSVAVMKAEHCPPSTKAAKEGALPLPTSKDEAPGCSALLQTPLPPLPSLSCKPSDQSPAEKPRTPPKPETTAPPKKKPVPPPKPEHLLHEAHSASANYSTNKSTKPIPPPLPPKPSGLREIIKPRPSPTELGLSCMEVHEQSAYEEVQAKRCSLETSVKKSVTVRGINPEQKLPKYTAKTPLQIAEERYKASKGQGKVEPDSAKTSKPIKNGVVGFEVKQGTIGDKAAAPRRCPGEVAQRQAEPCREENGCSSPPACPGRAQTQNVPGPTEPSTSPVGHNTPPKRGDGTTQNTSSKVERESVSNSYGLWDSQRVMQQVHERRQMSHSMSFHQQSMSSFEEHQQGNSRQQKCPDRETETPAQEKPAVVMREKKKRETEDERRKRLSVHKEEIIKGNVKEAMEIFENLRRQEQLQEILTRVREFEEETSKVDVKALKSFFEKVPEWVVRQKAKQQNKAKEDADGASSVDLVFEDLERASAEILHLKEQTLARIQDIEEAIKKALYSVSSLKSESDIAGLSGLFKESLGSAQSSVSSSNIRKISIVSSKARQEEAMLETGGAASVESAKVAEKTEAAKAELGVPRLIQSRGSSPSSPSYITIESAARKPAESPRTVHSPQDGPSPDCLDSPGKRDAFAQSNFSSYNHRSAGSSGHDTKPLEKRPDPVQTKAGLSSMKQHTPGNANNHPTSDKEKCSLDTSKDSCHCGMKGSFSEYRSLNVSSPQNPRRQKSILELQTGPDGSKLYGATRTVMEQYEEMDQFGNKIITSSTTVTKQSETQTSSTCDVVSHPQYEVSASPVFRRYLKSPEGRKKPQDVKLIFLKVLSQENKDDLALMPMLKEMCASCLKPVYPMERVVTDKVCVHHSCFCCQVCGRKLSLQNYAALHGVFYCQVHYKLMAGAGSRSEMERLEHHHTQQGPQPWDWCNRAKKAETREKPASFSAQCDLQLAEHRNSRAVLSGNKLRNVWPPSEPALAVNGKAGNGACSWKKPALSLPTYQAAGSRAGRVVLRGQEGAVQKGTFLPGITHPKEREQVCSWPKNKEQREETGDGDVPEGKRGGKVSQRVAAIQQGQAQLKRRPACASLPPVLEPVKPLPRSSLAPHPTHQSIKPTPRMHPGGTGGCTLTATEVPVTHNKVCGLLSTPTKGDTITDDKPEVIVATPDTAGAKHHLGEGINSTQTIHVPGEPKARNTTNIELKYMAEDADPPENKAEQACSPSSVLRTSSVSSGSPEPGGLGASPEVTEMLNEKSKTNTKEFPGKQMPLTLREAMQPSSISDLPGIENKGAEFEKTKEDKPTTVPASLEQPSPDPTSQENEAEKSRISSAGCPDRTDDQNVSSLQETEPQDTCGPLKNNTHEGIWRHDTKSSGKDFQVSTDTPLEGTCATCPSHDEVDNPKSKDSREVLSENTLHISEQPASTSEYSKPNTSLDKSAGHPVGEEKVDLKLPGKSTVPMSQSKETRGSQACRETSGKGFRLGKNPLITLFGSEDKGRTPKKETTTQRKPTKPQSALATLFGHSSEKKQRPQEKPAASSEKANADGRTEKAQGLLSSSSQTKQNGSKKDQQPQPGKRKVFPKHLQESSGGFSGSAEGKETDVLLSAPSTAISHDDKCEKSELDIHDQMSLNSQVWQQQDSCWPPLMPAQKNQKEATGISNHGTNPLQLPPELVPAADSSKNLTREGNHHDAHLPGTQNLLSLDAQDTVAQNGLFFSSDNLEKLPKDAELQFGNMDFLGGSNLFFSKEQDFPSTASKTPNSDLQNSEAESPPFFDPNSSDLFQEISSETNTSLELWDTSSLSLLDGQDEMNIRDLEGIPTCELLLQVDPQRQAPKAAEEMFGIGLSAEGATKKHLPTQDDNFPLTDMFSSCASETSSQGIFHHFDVDSTKTGQEASEKMNRSRKTSGAEEDYDSLSSEDLEMLNYDLSEKEFFV</sequence>
<feature type="repeat" description="Xin" evidence="9">
    <location>
        <begin position="778"/>
        <end position="793"/>
    </location>
</feature>
<feature type="repeat" description="Xin" evidence="9">
    <location>
        <begin position="1359"/>
        <end position="1374"/>
    </location>
</feature>
<evidence type="ECO:0000256" key="1">
    <source>
        <dbReference type="ARBA" id="ARBA00004282"/>
    </source>
</evidence>
<feature type="repeat" description="Xin" evidence="9">
    <location>
        <begin position="1568"/>
        <end position="1583"/>
    </location>
</feature>
<keyword evidence="7 9" id="KW-0009">Actin-binding</keyword>
<feature type="repeat" description="Xin" evidence="9">
    <location>
        <begin position="594"/>
        <end position="609"/>
    </location>
</feature>
<feature type="compositionally biased region" description="Low complexity" evidence="10">
    <location>
        <begin position="2739"/>
        <end position="2751"/>
    </location>
</feature>
<comment type="similarity">
    <text evidence="9">Belongs to the Xin family.</text>
</comment>
<feature type="compositionally biased region" description="Basic and acidic residues" evidence="10">
    <location>
        <begin position="3895"/>
        <end position="3908"/>
    </location>
</feature>
<dbReference type="PANTHER" id="PTHR22591:SF2">
    <property type="entry name" value="XIN ACTIN-BINDING REPEAT-CONTAINING PROTEIN 1"/>
    <property type="match status" value="1"/>
</dbReference>
<feature type="compositionally biased region" description="Polar residues" evidence="10">
    <location>
        <begin position="2196"/>
        <end position="2214"/>
    </location>
</feature>
<dbReference type="SUPFAM" id="SSF57716">
    <property type="entry name" value="Glucocorticoid receptor-like (DNA-binding domain)"/>
    <property type="match status" value="1"/>
</dbReference>
<proteinExistence type="inferred from homology"/>
<dbReference type="InterPro" id="IPR030072">
    <property type="entry name" value="XIRP1/XIRP2"/>
</dbReference>
<feature type="compositionally biased region" description="Polar residues" evidence="10">
    <location>
        <begin position="3814"/>
        <end position="3838"/>
    </location>
</feature>
<dbReference type="SMART" id="SM00132">
    <property type="entry name" value="LIM"/>
    <property type="match status" value="1"/>
</dbReference>
<feature type="compositionally biased region" description="Polar residues" evidence="10">
    <location>
        <begin position="3860"/>
        <end position="3875"/>
    </location>
</feature>
<feature type="compositionally biased region" description="Basic and acidic residues" evidence="10">
    <location>
        <begin position="3442"/>
        <end position="3467"/>
    </location>
</feature>
<feature type="compositionally biased region" description="Polar residues" evidence="10">
    <location>
        <begin position="3082"/>
        <end position="3099"/>
    </location>
</feature>
<feature type="compositionally biased region" description="Low complexity" evidence="10">
    <location>
        <begin position="2215"/>
        <end position="2240"/>
    </location>
</feature>
<feature type="repeat" description="Xin" evidence="9">
    <location>
        <begin position="1639"/>
        <end position="1654"/>
    </location>
</feature>
<comment type="caution">
    <text evidence="12">The sequence shown here is derived from an EMBL/GenBank/DDBJ whole genome shotgun (WGS) entry which is preliminary data.</text>
</comment>
<feature type="region of interest" description="Disordered" evidence="10">
    <location>
        <begin position="229"/>
        <end position="271"/>
    </location>
</feature>
<comment type="subcellular location">
    <subcellularLocation>
        <location evidence="1">Cell junction</location>
    </subcellularLocation>
</comment>
<evidence type="ECO:0000256" key="6">
    <source>
        <dbReference type="ARBA" id="ARBA00023038"/>
    </source>
</evidence>
<feature type="compositionally biased region" description="Polar residues" evidence="10">
    <location>
        <begin position="2508"/>
        <end position="2518"/>
    </location>
</feature>
<feature type="compositionally biased region" description="Basic and acidic residues" evidence="10">
    <location>
        <begin position="4084"/>
        <end position="4094"/>
    </location>
</feature>
<feature type="region of interest" description="Disordered" evidence="10">
    <location>
        <begin position="2180"/>
        <end position="2265"/>
    </location>
</feature>
<feature type="compositionally biased region" description="Basic and acidic residues" evidence="10">
    <location>
        <begin position="2601"/>
        <end position="2618"/>
    </location>
</feature>
<feature type="repeat" description="Xin" evidence="9">
    <location>
        <begin position="632"/>
        <end position="647"/>
    </location>
</feature>
<feature type="compositionally biased region" description="Polar residues" evidence="10">
    <location>
        <begin position="4152"/>
        <end position="4169"/>
    </location>
</feature>
<feature type="compositionally biased region" description="Polar residues" evidence="10">
    <location>
        <begin position="2398"/>
        <end position="2408"/>
    </location>
</feature>
<feature type="region of interest" description="Disordered" evidence="10">
    <location>
        <begin position="175"/>
        <end position="196"/>
    </location>
</feature>
<dbReference type="Pfam" id="PF08043">
    <property type="entry name" value="Xin"/>
    <property type="match status" value="17"/>
</dbReference>
<feature type="repeat" description="Xin" evidence="9">
    <location>
        <begin position="1670"/>
        <end position="1685"/>
    </location>
</feature>
<evidence type="ECO:0000313" key="12">
    <source>
        <dbReference type="EMBL" id="TRZ14504.1"/>
    </source>
</evidence>
<dbReference type="PANTHER" id="PTHR22591">
    <property type="entry name" value="XIN"/>
    <property type="match status" value="1"/>
</dbReference>
<feature type="region of interest" description="Disordered" evidence="10">
    <location>
        <begin position="316"/>
        <end position="358"/>
    </location>
</feature>
<dbReference type="GO" id="GO:0046872">
    <property type="term" value="F:metal ion binding"/>
    <property type="evidence" value="ECO:0007669"/>
    <property type="project" value="UniProtKB-KW"/>
</dbReference>
<feature type="compositionally biased region" description="Polar residues" evidence="10">
    <location>
        <begin position="3049"/>
        <end position="3065"/>
    </location>
</feature>
<feature type="compositionally biased region" description="Acidic residues" evidence="10">
    <location>
        <begin position="4309"/>
        <end position="4320"/>
    </location>
</feature>
<feature type="compositionally biased region" description="Polar residues" evidence="10">
    <location>
        <begin position="2137"/>
        <end position="2150"/>
    </location>
</feature>
<comment type="domain">
    <text evidence="9">Xin repeats bind F-actin.</text>
</comment>
<feature type="compositionally biased region" description="Pro residues" evidence="10">
    <location>
        <begin position="2520"/>
        <end position="2529"/>
    </location>
</feature>
<gene>
    <name evidence="12" type="ORF">HGM15179_012607</name>
</gene>
<evidence type="ECO:0000256" key="7">
    <source>
        <dbReference type="ARBA" id="ARBA00023203"/>
    </source>
</evidence>
<feature type="compositionally biased region" description="Basic and acidic residues" evidence="10">
    <location>
        <begin position="3100"/>
        <end position="3111"/>
    </location>
</feature>
<feature type="region of interest" description="Disordered" evidence="10">
    <location>
        <begin position="3502"/>
        <end position="3526"/>
    </location>
</feature>
<feature type="compositionally biased region" description="Basic and acidic residues" evidence="10">
    <location>
        <begin position="2787"/>
        <end position="2799"/>
    </location>
</feature>
<feature type="repeat" description="Xin" evidence="9">
    <location>
        <begin position="998"/>
        <end position="1013"/>
    </location>
</feature>
<feature type="repeat" description="Xin" evidence="9">
    <location>
        <begin position="741"/>
        <end position="756"/>
    </location>
</feature>
<feature type="repeat" description="Xin" evidence="9">
    <location>
        <begin position="1290"/>
        <end position="1305"/>
    </location>
</feature>
<feature type="repeat" description="Xin" evidence="9">
    <location>
        <begin position="554"/>
        <end position="569"/>
    </location>
</feature>
<feature type="compositionally biased region" description="Basic and acidic residues" evidence="10">
    <location>
        <begin position="338"/>
        <end position="356"/>
    </location>
</feature>
<dbReference type="InterPro" id="IPR012510">
    <property type="entry name" value="Actin-binding_Xin_repeat"/>
</dbReference>
<evidence type="ECO:0000256" key="3">
    <source>
        <dbReference type="ARBA" id="ARBA00022737"/>
    </source>
</evidence>
<feature type="repeat" description="Xin" evidence="9">
    <location>
        <begin position="1321"/>
        <end position="1336"/>
    </location>
</feature>
<dbReference type="PROSITE" id="PS51389">
    <property type="entry name" value="XIN"/>
    <property type="match status" value="29"/>
</dbReference>
<accession>A0A8K1G9I8</accession>
<feature type="region of interest" description="Disordered" evidence="10">
    <location>
        <begin position="2601"/>
        <end position="2799"/>
    </location>
</feature>
<feature type="compositionally biased region" description="Basic and acidic residues" evidence="10">
    <location>
        <begin position="3797"/>
        <end position="3813"/>
    </location>
</feature>
<dbReference type="Gene3D" id="2.10.110.10">
    <property type="entry name" value="Cysteine Rich Protein"/>
    <property type="match status" value="1"/>
</dbReference>
<protein>
    <recommendedName>
        <fullName evidence="11">LIM zinc-binding domain-containing protein</fullName>
    </recommendedName>
</protein>
<dbReference type="PROSITE" id="PS50023">
    <property type="entry name" value="LIM_DOMAIN_2"/>
    <property type="match status" value="1"/>
</dbReference>
<dbReference type="GO" id="GO:0051015">
    <property type="term" value="F:actin filament binding"/>
    <property type="evidence" value="ECO:0007669"/>
    <property type="project" value="TreeGrafter"/>
</dbReference>
<feature type="compositionally biased region" description="Basic and acidic residues" evidence="10">
    <location>
        <begin position="3845"/>
        <end position="3854"/>
    </location>
</feature>
<feature type="region of interest" description="Disordered" evidence="10">
    <location>
        <begin position="4151"/>
        <end position="4178"/>
    </location>
</feature>
<feature type="region of interest" description="Disordered" evidence="10">
    <location>
        <begin position="3680"/>
        <end position="4002"/>
    </location>
</feature>
<evidence type="ECO:0000259" key="11">
    <source>
        <dbReference type="PROSITE" id="PS50023"/>
    </source>
</evidence>
<keyword evidence="4 8" id="KW-0862">Zinc</keyword>
<evidence type="ECO:0000256" key="5">
    <source>
        <dbReference type="ARBA" id="ARBA00022949"/>
    </source>
</evidence>
<evidence type="ECO:0000256" key="8">
    <source>
        <dbReference type="PROSITE-ProRule" id="PRU00125"/>
    </source>
</evidence>
<feature type="repeat" description="Xin" evidence="9">
    <location>
        <begin position="926"/>
        <end position="941"/>
    </location>
</feature>
<feature type="compositionally biased region" description="Basic and acidic residues" evidence="10">
    <location>
        <begin position="3763"/>
        <end position="3777"/>
    </location>
</feature>
<feature type="repeat" description="Xin" evidence="9">
    <location>
        <begin position="814"/>
        <end position="829"/>
    </location>
</feature>
<dbReference type="GO" id="GO:0001725">
    <property type="term" value="C:stress fiber"/>
    <property type="evidence" value="ECO:0007669"/>
    <property type="project" value="TreeGrafter"/>
</dbReference>
<feature type="compositionally biased region" description="Polar residues" evidence="10">
    <location>
        <begin position="4059"/>
        <end position="4068"/>
    </location>
</feature>
<keyword evidence="3" id="KW-0677">Repeat</keyword>
<feature type="compositionally biased region" description="Basic and acidic residues" evidence="10">
    <location>
        <begin position="2497"/>
        <end position="2506"/>
    </location>
</feature>
<organism evidence="12 13">
    <name type="scientific">Zosterops borbonicus</name>
    <dbReference type="NCBI Taxonomy" id="364589"/>
    <lineage>
        <taxon>Eukaryota</taxon>
        <taxon>Metazoa</taxon>
        <taxon>Chordata</taxon>
        <taxon>Craniata</taxon>
        <taxon>Vertebrata</taxon>
        <taxon>Euteleostomi</taxon>
        <taxon>Archelosauria</taxon>
        <taxon>Archosauria</taxon>
        <taxon>Dinosauria</taxon>
        <taxon>Saurischia</taxon>
        <taxon>Theropoda</taxon>
        <taxon>Coelurosauria</taxon>
        <taxon>Aves</taxon>
        <taxon>Neognathae</taxon>
        <taxon>Neoaves</taxon>
        <taxon>Telluraves</taxon>
        <taxon>Australaves</taxon>
        <taxon>Passeriformes</taxon>
        <taxon>Sylvioidea</taxon>
        <taxon>Zosteropidae</taxon>
        <taxon>Zosterops</taxon>
    </lineage>
</organism>
<feature type="region of interest" description="Disordered" evidence="10">
    <location>
        <begin position="4284"/>
        <end position="4320"/>
    </location>
</feature>
<feature type="region of interest" description="Disordered" evidence="10">
    <location>
        <begin position="2398"/>
        <end position="2544"/>
    </location>
</feature>
<keyword evidence="6 8" id="KW-0440">LIM domain</keyword>
<feature type="repeat" description="Xin" evidence="9">
    <location>
        <begin position="1219"/>
        <end position="1234"/>
    </location>
</feature>
<feature type="repeat" description="Xin" evidence="9">
    <location>
        <begin position="1708"/>
        <end position="1723"/>
    </location>
</feature>
<feature type="repeat" description="Xin" evidence="9">
    <location>
        <begin position="1530"/>
        <end position="1545"/>
    </location>
</feature>
<feature type="repeat" description="Xin" evidence="9">
    <location>
        <begin position="1108"/>
        <end position="1123"/>
    </location>
</feature>
<feature type="repeat" description="Xin" evidence="9">
    <location>
        <begin position="707"/>
        <end position="722"/>
    </location>
</feature>
<dbReference type="CDD" id="cd09358">
    <property type="entry name" value="LIM_Mical_like"/>
    <property type="match status" value="1"/>
</dbReference>
<reference evidence="12" key="1">
    <citation type="submission" date="2019-04" db="EMBL/GenBank/DDBJ databases">
        <title>Genome assembly of Zosterops borbonicus 15179.</title>
        <authorList>
            <person name="Leroy T."/>
            <person name="Anselmetti Y."/>
            <person name="Tilak M.-K."/>
            <person name="Nabholz B."/>
        </authorList>
    </citation>
    <scope>NUCLEOTIDE SEQUENCE</scope>
    <source>
        <strain evidence="12">HGM_15179</strain>
        <tissue evidence="12">Muscle</tissue>
    </source>
</reference>
<feature type="repeat" description="Xin" evidence="9">
    <location>
        <begin position="1037"/>
        <end position="1052"/>
    </location>
</feature>
<name>A0A8K1G9I8_9PASS</name>
<feature type="compositionally biased region" description="Low complexity" evidence="10">
    <location>
        <begin position="3625"/>
        <end position="3640"/>
    </location>
</feature>
<dbReference type="GO" id="GO:0007015">
    <property type="term" value="P:actin filament organization"/>
    <property type="evidence" value="ECO:0007669"/>
    <property type="project" value="TreeGrafter"/>
</dbReference>
<feature type="compositionally biased region" description="Basic and acidic residues" evidence="10">
    <location>
        <begin position="3066"/>
        <end position="3076"/>
    </location>
</feature>
<feature type="compositionally biased region" description="Polar residues" evidence="10">
    <location>
        <begin position="2243"/>
        <end position="2252"/>
    </location>
</feature>
<feature type="region of interest" description="Disordered" evidence="10">
    <location>
        <begin position="3612"/>
        <end position="3649"/>
    </location>
</feature>
<dbReference type="GO" id="GO:0005925">
    <property type="term" value="C:focal adhesion"/>
    <property type="evidence" value="ECO:0007669"/>
    <property type="project" value="TreeGrafter"/>
</dbReference>
<evidence type="ECO:0000256" key="2">
    <source>
        <dbReference type="ARBA" id="ARBA00022723"/>
    </source>
</evidence>
<feature type="compositionally biased region" description="Basic and acidic residues" evidence="10">
    <location>
        <begin position="3926"/>
        <end position="3935"/>
    </location>
</feature>
<dbReference type="OrthoDB" id="6129702at2759"/>
<feature type="repeat" description="Xin" evidence="9">
    <location>
        <begin position="670"/>
        <end position="685"/>
    </location>
</feature>
<feature type="repeat" description="Xin" evidence="9">
    <location>
        <begin position="1394"/>
        <end position="1409"/>
    </location>
</feature>
<feature type="repeat" description="Xin" evidence="9">
    <location>
        <begin position="888"/>
        <end position="903"/>
    </location>
</feature>
<feature type="repeat" description="Xin" evidence="9">
    <location>
        <begin position="1743"/>
        <end position="1758"/>
    </location>
</feature>
<feature type="compositionally biased region" description="Basic and acidic residues" evidence="10">
    <location>
        <begin position="3693"/>
        <end position="3705"/>
    </location>
</feature>
<feature type="domain" description="LIM zinc-binding" evidence="11">
    <location>
        <begin position="3251"/>
        <end position="3311"/>
    </location>
</feature>
<evidence type="ECO:0000256" key="4">
    <source>
        <dbReference type="ARBA" id="ARBA00022833"/>
    </source>
</evidence>
<feature type="region of interest" description="Disordered" evidence="10">
    <location>
        <begin position="1986"/>
        <end position="2007"/>
    </location>
</feature>
<keyword evidence="13" id="KW-1185">Reference proteome</keyword>
<feature type="repeat" description="Xin" evidence="9">
    <location>
        <begin position="1605"/>
        <end position="1620"/>
    </location>
</feature>
<feature type="repeat" description="Xin" evidence="9">
    <location>
        <begin position="1181"/>
        <end position="1196"/>
    </location>
</feature>
<feature type="compositionally biased region" description="Low complexity" evidence="10">
    <location>
        <begin position="3988"/>
        <end position="3997"/>
    </location>
</feature>
<feature type="region of interest" description="Disordered" evidence="10">
    <location>
        <begin position="3015"/>
        <end position="3111"/>
    </location>
</feature>
<feature type="region of interest" description="Disordered" evidence="10">
    <location>
        <begin position="2134"/>
        <end position="2154"/>
    </location>
</feature>
<feature type="compositionally biased region" description="Polar residues" evidence="10">
    <location>
        <begin position="2675"/>
        <end position="2692"/>
    </location>
</feature>
<dbReference type="EMBL" id="SWJQ01000434">
    <property type="protein sequence ID" value="TRZ14504.1"/>
    <property type="molecule type" value="Genomic_DNA"/>
</dbReference>
<feature type="repeat" description="Xin" evidence="9">
    <location>
        <begin position="964"/>
        <end position="979"/>
    </location>
</feature>
<feature type="region of interest" description="Disordered" evidence="10">
    <location>
        <begin position="3442"/>
        <end position="3470"/>
    </location>
</feature>
<feature type="repeat" description="Xin" evidence="9">
    <location>
        <begin position="1256"/>
        <end position="1271"/>
    </location>
</feature>
<feature type="region of interest" description="Disordered" evidence="10">
    <location>
        <begin position="4044"/>
        <end position="4097"/>
    </location>
</feature>
<dbReference type="Proteomes" id="UP000796761">
    <property type="component" value="Unassembled WGS sequence"/>
</dbReference>
<dbReference type="Pfam" id="PF00412">
    <property type="entry name" value="LIM"/>
    <property type="match status" value="1"/>
</dbReference>
<dbReference type="InterPro" id="IPR001781">
    <property type="entry name" value="Znf_LIM"/>
</dbReference>
<feature type="repeat" description="Xin" evidence="9">
    <location>
        <begin position="515"/>
        <end position="530"/>
    </location>
</feature>
<feature type="compositionally biased region" description="Polar residues" evidence="10">
    <location>
        <begin position="3956"/>
        <end position="3966"/>
    </location>
</feature>
<keyword evidence="2 8" id="KW-0479">Metal-binding</keyword>
<evidence type="ECO:0000256" key="9">
    <source>
        <dbReference type="PROSITE-ProRule" id="PRU00721"/>
    </source>
</evidence>
<evidence type="ECO:0000256" key="10">
    <source>
        <dbReference type="SAM" id="MobiDB-lite"/>
    </source>
</evidence>
<keyword evidence="5" id="KW-0965">Cell junction</keyword>